<dbReference type="VEuPathDB" id="TriTrypDB:TvY486_1116200"/>
<dbReference type="EMBL" id="HE573027">
    <property type="protein sequence ID" value="CCC54136.1"/>
    <property type="molecule type" value="Genomic_DNA"/>
</dbReference>
<name>G0U952_TRYVY</name>
<organism evidence="1">
    <name type="scientific">Trypanosoma vivax (strain Y486)</name>
    <dbReference type="NCBI Taxonomy" id="1055687"/>
    <lineage>
        <taxon>Eukaryota</taxon>
        <taxon>Discoba</taxon>
        <taxon>Euglenozoa</taxon>
        <taxon>Kinetoplastea</taxon>
        <taxon>Metakinetoplastina</taxon>
        <taxon>Trypanosomatida</taxon>
        <taxon>Trypanosomatidae</taxon>
        <taxon>Trypanosoma</taxon>
        <taxon>Duttonella</taxon>
    </lineage>
</organism>
<proteinExistence type="predicted"/>
<gene>
    <name evidence="1" type="ORF">TVY486_1116200</name>
</gene>
<evidence type="ECO:0000313" key="1">
    <source>
        <dbReference type="EMBL" id="CCC54136.1"/>
    </source>
</evidence>
<dbReference type="AlphaFoldDB" id="G0U952"/>
<protein>
    <submittedName>
        <fullName evidence="1">Uncharacterized protein</fullName>
    </submittedName>
</protein>
<reference evidence="1" key="1">
    <citation type="journal article" date="2012" name="Proc. Natl. Acad. Sci. U.S.A.">
        <title>Antigenic diversity is generated by distinct evolutionary mechanisms in African trypanosome species.</title>
        <authorList>
            <person name="Jackson A.P."/>
            <person name="Berry A."/>
            <person name="Aslett M."/>
            <person name="Allison H.C."/>
            <person name="Burton P."/>
            <person name="Vavrova-Anderson J."/>
            <person name="Brown R."/>
            <person name="Browne H."/>
            <person name="Corton N."/>
            <person name="Hauser H."/>
            <person name="Gamble J."/>
            <person name="Gilderthorp R."/>
            <person name="Marcello L."/>
            <person name="McQuillan J."/>
            <person name="Otto T.D."/>
            <person name="Quail M.A."/>
            <person name="Sanders M.J."/>
            <person name="van Tonder A."/>
            <person name="Ginger M.L."/>
            <person name="Field M.C."/>
            <person name="Barry J.D."/>
            <person name="Hertz-Fowler C."/>
            <person name="Berriman M."/>
        </authorList>
    </citation>
    <scope>NUCLEOTIDE SEQUENCE</scope>
    <source>
        <strain evidence="1">Y486</strain>
    </source>
</reference>
<sequence>MHLVRQDAPLCVFYRHRTLEMSECVCCCQALSDVRCVVDHQCVEHESAAAVSDENVVSAVSIAQADELLAVLPQLSCLNVGESISMMASYAVYTLHTRCHTIRCDTGQQAAGAWVRGTTLAAELLLNSHYGSLRRRGVVMGAFVTRHTPAVFTVGLVTHGSARDPRLEASIEAFRGPHSLAQSNAELPLCATRRSATVRLWWEPRAERVTPRQVMAPMRVIVEQDCESLEQSHIFGYEAVSVFLCRPAASVLLGTTRKSLSGAWSSFTYKSTPPLHSRSLCRQKSLTAGGQFTSIETNCASGKLSDKVRAKLSAVLRFDDLSPTEVGEHLVGVELEAHPAYRPFVSSQYAHMPPFLVVTSGTA</sequence>
<accession>G0U952</accession>